<name>A0ABC9SR00_BACCE</name>
<accession>A0ABC9SR00</accession>
<dbReference type="Proteomes" id="UP000014060">
    <property type="component" value="Unassembled WGS sequence"/>
</dbReference>
<evidence type="ECO:0000313" key="1">
    <source>
        <dbReference type="EMBL" id="EOQ58122.1"/>
    </source>
</evidence>
<dbReference type="EMBL" id="AHCJ01000080">
    <property type="protein sequence ID" value="EOQ58122.1"/>
    <property type="molecule type" value="Genomic_DNA"/>
</dbReference>
<gene>
    <name evidence="1" type="ORF">IAY_04133</name>
</gene>
<reference evidence="1 2" key="1">
    <citation type="submission" date="2013-01" db="EMBL/GenBank/DDBJ databases">
        <title>The Genome Sequence of Bacillus cereus TIAC219.</title>
        <authorList>
            <consortium name="The Broad Institute Genome Sequencing Platform"/>
            <consortium name="The Broad Institute Genome Sequencing Center for Infectious Disease"/>
            <person name="Feldgarden M."/>
            <person name="Van der Auwera G.A."/>
            <person name="Mahillon J."/>
            <person name="Duprez V."/>
            <person name="Timmery S."/>
            <person name="Mattelet C."/>
            <person name="Dierick K."/>
            <person name="Sun M."/>
            <person name="Yu Z."/>
            <person name="Zhu L."/>
            <person name="Hu X."/>
            <person name="Shank E.B."/>
            <person name="Swiecicka I."/>
            <person name="Hansen B.M."/>
            <person name="Andrup L."/>
            <person name="Walker B."/>
            <person name="Young S.K."/>
            <person name="Zeng Q."/>
            <person name="Gargeya S."/>
            <person name="Fitzgerald M."/>
            <person name="Haas B."/>
            <person name="Abouelleil A."/>
            <person name="Alvarado L."/>
            <person name="Arachchi H.M."/>
            <person name="Berlin A.M."/>
            <person name="Chapman S.B."/>
            <person name="Dewar J."/>
            <person name="Goldberg J."/>
            <person name="Griggs A."/>
            <person name="Gujja S."/>
            <person name="Hansen M."/>
            <person name="Howarth C."/>
            <person name="Imamovic A."/>
            <person name="Larimer J."/>
            <person name="McCowan C."/>
            <person name="Murphy C."/>
            <person name="Neiman D."/>
            <person name="Pearson M."/>
            <person name="Priest M."/>
            <person name="Roberts A."/>
            <person name="Saif S."/>
            <person name="Shea T."/>
            <person name="Sisk P."/>
            <person name="Sykes S."/>
            <person name="Wortman J."/>
            <person name="Nusbaum C."/>
            <person name="Birren B."/>
        </authorList>
    </citation>
    <scope>NUCLEOTIDE SEQUENCE [LARGE SCALE GENOMIC DNA]</scope>
    <source>
        <strain evidence="1 2">TIAC219</strain>
    </source>
</reference>
<organism evidence="1 2">
    <name type="scientific">Bacillus cereus TIAC219</name>
    <dbReference type="NCBI Taxonomy" id="718222"/>
    <lineage>
        <taxon>Bacteria</taxon>
        <taxon>Bacillati</taxon>
        <taxon>Bacillota</taxon>
        <taxon>Bacilli</taxon>
        <taxon>Bacillales</taxon>
        <taxon>Bacillaceae</taxon>
        <taxon>Bacillus</taxon>
        <taxon>Bacillus cereus group</taxon>
    </lineage>
</organism>
<dbReference type="RefSeq" id="WP_000124356.1">
    <property type="nucleotide sequence ID" value="NZ_KB976012.1"/>
</dbReference>
<evidence type="ECO:0000313" key="2">
    <source>
        <dbReference type="Proteomes" id="UP000014060"/>
    </source>
</evidence>
<sequence length="111" mass="11986">MARSIRVFYSNKQGVSRQNFNWPPITKKSAVLITAAQFFWPGGIGGLETIRPHLGAASIWVSNVGAHDPEGPGGSGSGGVEFLLHVDSNTPINVMVTITVLDNIEQYHQIN</sequence>
<comment type="caution">
    <text evidence="1">The sequence shown here is derived from an EMBL/GenBank/DDBJ whole genome shotgun (WGS) entry which is preliminary data.</text>
</comment>
<proteinExistence type="predicted"/>
<dbReference type="AlphaFoldDB" id="A0ABC9SR00"/>
<protein>
    <submittedName>
        <fullName evidence="1">Uncharacterized protein</fullName>
    </submittedName>
</protein>